<dbReference type="NCBIfam" id="TIGR03696">
    <property type="entry name" value="Rhs_assc_core"/>
    <property type="match status" value="1"/>
</dbReference>
<dbReference type="PANTHER" id="PTHR32305">
    <property type="match status" value="1"/>
</dbReference>
<evidence type="ECO:0000256" key="5">
    <source>
        <dbReference type="SAM" id="SignalP"/>
    </source>
</evidence>
<dbReference type="Gene3D" id="2.180.10.10">
    <property type="entry name" value="RHS repeat-associated core"/>
    <property type="match status" value="4"/>
</dbReference>
<dbReference type="EMBL" id="JBHTCK010000002">
    <property type="protein sequence ID" value="MFC7350993.1"/>
    <property type="molecule type" value="Genomic_DNA"/>
</dbReference>
<dbReference type="Pfam" id="PF25023">
    <property type="entry name" value="TEN_YD-shell"/>
    <property type="match status" value="1"/>
</dbReference>
<dbReference type="InterPro" id="IPR001791">
    <property type="entry name" value="Laminin_G"/>
</dbReference>
<evidence type="ECO:0000256" key="3">
    <source>
        <dbReference type="ARBA" id="ARBA00023157"/>
    </source>
</evidence>
<dbReference type="Pfam" id="PF13930">
    <property type="entry name" value="Endonuclea_NS_2"/>
    <property type="match status" value="1"/>
</dbReference>
<feature type="compositionally biased region" description="Basic and acidic residues" evidence="4">
    <location>
        <begin position="1853"/>
        <end position="1876"/>
    </location>
</feature>
<gene>
    <name evidence="8" type="ORF">ACFQW9_10130</name>
</gene>
<dbReference type="InterPro" id="IPR006530">
    <property type="entry name" value="YD"/>
</dbReference>
<evidence type="ECO:0000256" key="1">
    <source>
        <dbReference type="ARBA" id="ARBA00022729"/>
    </source>
</evidence>
<feature type="region of interest" description="Disordered" evidence="4">
    <location>
        <begin position="38"/>
        <end position="80"/>
    </location>
</feature>
<evidence type="ECO:0000313" key="8">
    <source>
        <dbReference type="EMBL" id="MFC7350993.1"/>
    </source>
</evidence>
<dbReference type="InterPro" id="IPR031325">
    <property type="entry name" value="RHS_repeat"/>
</dbReference>
<feature type="signal peptide" evidence="5">
    <location>
        <begin position="1"/>
        <end position="24"/>
    </location>
</feature>
<dbReference type="SMART" id="SM00282">
    <property type="entry name" value="LamG"/>
    <property type="match status" value="3"/>
</dbReference>
<dbReference type="InterPro" id="IPR044927">
    <property type="entry name" value="Endonuclea_NS_2"/>
</dbReference>
<feature type="region of interest" description="Disordered" evidence="4">
    <location>
        <begin position="3264"/>
        <end position="3301"/>
    </location>
</feature>
<dbReference type="Pfam" id="PF13385">
    <property type="entry name" value="Laminin_G_3"/>
    <property type="match status" value="3"/>
</dbReference>
<dbReference type="InterPro" id="IPR022385">
    <property type="entry name" value="Rhs_assc_core"/>
</dbReference>
<feature type="compositionally biased region" description="Gly residues" evidence="4">
    <location>
        <begin position="3206"/>
        <end position="3216"/>
    </location>
</feature>
<protein>
    <submittedName>
        <fullName evidence="8">LamG-like jellyroll fold domain-containing protein</fullName>
    </submittedName>
</protein>
<dbReference type="Gene3D" id="2.60.120.200">
    <property type="match status" value="3"/>
</dbReference>
<evidence type="ECO:0000259" key="7">
    <source>
        <dbReference type="SMART" id="SM00560"/>
    </source>
</evidence>
<dbReference type="RefSeq" id="WP_381038892.1">
    <property type="nucleotide sequence ID" value="NZ_JBHTCK010000002.1"/>
</dbReference>
<feature type="compositionally biased region" description="Low complexity" evidence="4">
    <location>
        <begin position="3236"/>
        <end position="3245"/>
    </location>
</feature>
<feature type="region of interest" description="Disordered" evidence="4">
    <location>
        <begin position="1802"/>
        <end position="1821"/>
    </location>
</feature>
<feature type="domain" description="Laminin G" evidence="6">
    <location>
        <begin position="1078"/>
        <end position="1216"/>
    </location>
</feature>
<dbReference type="NCBIfam" id="NF033679">
    <property type="entry name" value="DNRLRE_dom"/>
    <property type="match status" value="1"/>
</dbReference>
<feature type="region of interest" description="Disordered" evidence="4">
    <location>
        <begin position="3196"/>
        <end position="3251"/>
    </location>
</feature>
<dbReference type="SMART" id="SM00560">
    <property type="entry name" value="LamGL"/>
    <property type="match status" value="2"/>
</dbReference>
<feature type="region of interest" description="Disordered" evidence="4">
    <location>
        <begin position="154"/>
        <end position="189"/>
    </location>
</feature>
<reference evidence="9" key="1">
    <citation type="journal article" date="2019" name="Int. J. Syst. Evol. Microbiol.">
        <title>The Global Catalogue of Microorganisms (GCM) 10K type strain sequencing project: providing services to taxonomists for standard genome sequencing and annotation.</title>
        <authorList>
            <consortium name="The Broad Institute Genomics Platform"/>
            <consortium name="The Broad Institute Genome Sequencing Center for Infectious Disease"/>
            <person name="Wu L."/>
            <person name="Ma J."/>
        </authorList>
    </citation>
    <scope>NUCLEOTIDE SEQUENCE [LARGE SCALE GENOMIC DNA]</scope>
    <source>
        <strain evidence="9">ICMP 19430</strain>
    </source>
</reference>
<dbReference type="SUPFAM" id="SSF49899">
    <property type="entry name" value="Concanavalin A-like lectins/glucanases"/>
    <property type="match status" value="3"/>
</dbReference>
<dbReference type="Pfam" id="PF05593">
    <property type="entry name" value="RHS_repeat"/>
    <property type="match status" value="6"/>
</dbReference>
<feature type="domain" description="Laminin G" evidence="6">
    <location>
        <begin position="1360"/>
        <end position="1498"/>
    </location>
</feature>
<dbReference type="PANTHER" id="PTHR32305:SF15">
    <property type="entry name" value="PROTEIN RHSA-RELATED"/>
    <property type="match status" value="1"/>
</dbReference>
<proteinExistence type="predicted"/>
<feature type="compositionally biased region" description="Polar residues" evidence="4">
    <location>
        <begin position="1809"/>
        <end position="1818"/>
    </location>
</feature>
<dbReference type="InterPro" id="IPR013320">
    <property type="entry name" value="ConA-like_dom_sf"/>
</dbReference>
<keyword evidence="2" id="KW-0677">Repeat</keyword>
<feature type="domain" description="Laminin G" evidence="6">
    <location>
        <begin position="1598"/>
        <end position="1736"/>
    </location>
</feature>
<dbReference type="Gene3D" id="3.40.570.10">
    <property type="entry name" value="Extracellular Endonuclease, subunit A"/>
    <property type="match status" value="1"/>
</dbReference>
<keyword evidence="9" id="KW-1185">Reference proteome</keyword>
<dbReference type="Proteomes" id="UP001596509">
    <property type="component" value="Unassembled WGS sequence"/>
</dbReference>
<feature type="region of interest" description="Disordered" evidence="4">
    <location>
        <begin position="2024"/>
        <end position="2084"/>
    </location>
</feature>
<dbReference type="Gene3D" id="2.60.40.10">
    <property type="entry name" value="Immunoglobulins"/>
    <property type="match status" value="1"/>
</dbReference>
<dbReference type="InterPro" id="IPR044929">
    <property type="entry name" value="DNA/RNA_non-sp_Endonuclease_sf"/>
</dbReference>
<sequence>MRALRPVVFAVALLMTGLVGTEHAAVAFDRTDVVGVPTGEAPDQEWGTADGRSHRASTDATDATIPGGRGEPVAVPGELPLDGGAVERRTEEREVVLPDPGPVVEVDPPDPVAPAGFDPERSVEVESARKERESTFRNEDGTYTTRFYNEPVNFRTDDGSWQQTDSSLVPAEGTGPRTMSGSGEDAGWQTRSTEAPLTFAPDAAAGPVVRMDLDDQLSVGYGVEGARPSGGQVSGSVITYPEVQEDADLEFVAGSGSLKETMVLRSKDAPSRWRFPLHVQGLTASIADHGGVSFTDDEGVEQVWMPAGWMEDSRREDNSGQGEISSGVRFSLVEEAGGQVLVVDLDEEWLHAPDRVFPVRVDPSLKSVAATSGTYVQSPYNQNFSSDTVLKTGTYDGGGHKAAAFLRFSGLETTLKNAWVVNAGLALYNTYSYSCTARPVTVHPITSNWAESTTTKYPGPSTGSALASKSFAHGWRPEGQTAYPCGGAKWESIKLGSAGRKLVDDWTHGRKKNYGLAVKASTSDSKGWKQFGSDDYPNGKPSLDVTWTPYGATYGLGDFTAPVTASTQGSMKITLTNRGQATWPKGGNYKLRYNLYNAAGTEITDSAKIAYTEMPSAVAPGASVTVDAKIAPLTPASYTIVWTMTDLGVSRFTSAGVPGASIKISAVNIPPNLTATSPPSGMPVDSLTPALWANGTDADRYPKSALQYTFEVCEVEGSNSRKNCKKGTRSANQRWTVPAGWLSWGKTYAWYAYVYDGSATSALPGASFVTTTVPQPAVTSHLGGADGTGEIGARSGNYVTAATDAAVSTVGPELSVTRTYNSLDPRRTNAFGIGWATRWDMRLVQESAAGTVLVTHADGSQARFGRNPDGTLAGPSGSTTDLVADSSGWLLRQRTGTTLRFDSTGLLTSVTDGAGRAQTLTYSGTGGSRTLSKVTDQLSGRSLSFTWTGGRIGSVTTSPVGAGTPGLTWTYGYTRDRLSKVCPPTSTSRCTVYTYEDGSLYHSMVLDASPDSYWPLGEEDGSTAHSSAPSRSGLNDALYQDVTMGAGPAIAGTSDSAASFDGQDSVIELPDHALESSDILTVELWFKTASSGVLATLQDAGAGSQPNRYSPFLNVDGAGKLRGQFYTVEHGGTKPIVSTNTVTDNAWHHAVLTSQGTTQTLYLDGAKVGSLAGTVSMRDNQTALLGAGWGNEGWMGVPAGTHRFSGSLDEVAVYGHPLDAATVKDHFAARTATGRITEVTLPSGRTHASAVYDAATGRLTEHTDKNGGTWKVSAPQFSAGSVSYADEVRAFAPEGYWRLGEGTGSKAVSAVGDGSEGSYGDGVSLGAAGVFADGDDTAVSFDGGSDSYVQLPNDLPTSPNTPTIEMWFRTAKPGVLLGLQNAELGETPTSWRPVLNIDTAGKLRGEWYLAGNPGADPITSTRSVTDNQWHHVVLTGAVDQQSLYLDGELVGSKAGVISDQGRPYAYLGAGYASSGWMGVPSGTYHFTGQMDEVALYERTMSAATVKKHFAARSALIAGDGAHYRGQIVGDAPTAYWPLDEGKGATTAVSRVTAAGGNGTYTSAGPGATGIFGVGDGQAVQLSGTGAVAVPGGLLAGTTDLTAELWFNTTKSGVLLGFQNAKLGDVPTSWRPALNIDEAGKLRGEWYLTGNPGAKPITSTQSVTDGKWHHVVLTGARTTQSLYLDGVLVGSLAGTISDQALAYSYLGAGYASSGWMGVPSGTYRFTGRIDEAALYRKALTADQVADHYQARQRSGLSSLAATISVTDPLGNTVRTSYDALKGMRPTAVTDSDGARTTYRYDTGGFRHTVTDPNGHSTITGHDERGNTVARTVCRDADSCWTTYTDHYLNPDDALDPRNDKPVAVRDARSSGPDDNRYRTTQTYTALGLPSATTLADARSSTTTYTTGTEPAVGGGTTPAGLVARKTTPGGAVTSHQYFATGSLARIVSPSGLTTEFTYDGLGRKVAEKQISDSFPDGVTTAFAYDAMSRTVSESGVGVKNELTGRTHTAEIGRTFDPDGNLLSESVEDTSGGDAPRTTGYHYDSHGRNDTVTDAEGNVTTSTHDALGRVTGTTDPMGTRHTYGYTPQGRHAETVLKGWTGAPGGEARDLVMLSNAYDPAGRLASSTDAMGTTTAYTYFDDGLLATSTARQVTQADGSRRDIALEANSYDGAGHLTRQVTGGGRTTVNHTVDATGRVTRTVLDPDDLNRITDIEYDDDDRVTKESSPVDATGKRLSMTAAYDDAGNVVREELTDGTSTHITTGSYDQRGLALTTVTPRGNADGADPAAHTITYRHDALGRLVETRAPEVSVEEQGAAATTARPATLTGYNTFGEATDSRDARGAITRTTVDGLGSPTAVALPDYTPPGGTKLSAVSTTTYDALGRPVTTTDPLGRTRRYAYDQLGNLISSTDPLAGTTPNTLGQEPSGLTGTGSTDLDGAGVSEFTWTPTGLQLSATGPTGARTEATYDELGRRVTDTTVERYPSLQNLTTRYVWDDAGNQTSATTPGGRTTRATYNAAGEVTTTTDPGQGVTRLGYDRLGRQTQTIDPTDRRSTFTFDALGNITAAADHGTGQSVLRTVAAEYDADGNRTAGISATLARTTYTFDALGRMTEQVEPVKDGKTITSTFGYDAAGNRTRLTDGRGNSTTYTFNSWNLPESTVEPATPAHPALADRTWTTLYDKAGQDIADLLPGGVERRRAFDGLGRLVEETGTGAEAATNRRTLAYDLAGRLTAAGGDQPLAGNTYTYNDRGQLLAADGPGGQVGYGYDADGNMTQRVGADASSFYGYDDSGRIDWVWDSISDSDIWYDFDAAGRPLLEEYAVKPEGSTEYVATARRDYTYDSLGRLASDRITDPDKSSEKAGITYEYNLDDLLTRKTTSGTAGAGQNTYQYDRSGRMTSWTSGSTTTAYGWDDAGNRVTAGGATASYDARNRLTGDGTATYDYTARGTLETVTGGTGAPRELTFDAFERKVRDGAATFSYDALDRVARQGATAFSYDGGSNNLLSDGTSIYSRTPHGALLASKQGTAAAQWAITDRHTDVVAGLSPDGSQVTSSTAYDPFGQVRASNGSTTALGFQSGWTDEASGDVNMASRWYQPGTGGFSSRDTWQLDPSPSVQANRYLYGNAGPLNGIDPSGHDVLAPGRTRVPYVAGSGGGLSLNWSAFGMLGRFAIRGIRGGWGIAADVFLNVIGWNTPAYAPTRPSNPPSSGGGGGGGGRGVKQPPGKSGLYRIEGGPRTGTGTAPATSAAGGGARGGCVSRCIIVPPKPPIDQNVNNGPNPKPAVDRPVPKPDWDPRNSAWKPGDGWDMIVGALDMLGLVNQDAYTPQNAEQFDTAPSGGDGSSSDRGREDCRRGGQGWSEYGTPDAANGNRATTMNACLDSAWLAMNPGTEVTAAVRPPGYSWATRYAGHLGLNPRNNINNCHLLGKDLGGSGTDLSNLATCSRAANAWVANENGRLVDNMSNHEAKVKKAIDAGQVVRYSVEPVYSGPRTVPMSFRMKADGVNPDGSQGIHMNRIISNSLYSKRFKQWRNIGIVTHQGAAVPTAGTP</sequence>
<evidence type="ECO:0000313" key="9">
    <source>
        <dbReference type="Proteomes" id="UP001596509"/>
    </source>
</evidence>
<dbReference type="InterPro" id="IPR050708">
    <property type="entry name" value="T6SS_VgrG/RHS"/>
</dbReference>
<feature type="domain" description="LamG-like jellyroll fold" evidence="7">
    <location>
        <begin position="1598"/>
        <end position="1741"/>
    </location>
</feature>
<dbReference type="CDD" id="cd00110">
    <property type="entry name" value="LamG"/>
    <property type="match status" value="2"/>
</dbReference>
<feature type="region of interest" description="Disordered" evidence="4">
    <location>
        <begin position="3324"/>
        <end position="3366"/>
    </location>
</feature>
<name>A0ABW2MAS2_9ACTN</name>
<feature type="compositionally biased region" description="Basic and acidic residues" evidence="4">
    <location>
        <begin position="3340"/>
        <end position="3350"/>
    </location>
</feature>
<feature type="compositionally biased region" description="Basic and acidic residues" evidence="4">
    <location>
        <begin position="118"/>
        <end position="136"/>
    </location>
</feature>
<dbReference type="InterPro" id="IPR045351">
    <property type="entry name" value="DUF6531"/>
</dbReference>
<keyword evidence="3" id="KW-1015">Disulfide bond</keyword>
<feature type="region of interest" description="Disordered" evidence="4">
    <location>
        <begin position="99"/>
        <end position="136"/>
    </location>
</feature>
<feature type="domain" description="LamG-like jellyroll fold" evidence="7">
    <location>
        <begin position="1363"/>
        <end position="1503"/>
    </location>
</feature>
<dbReference type="InterPro" id="IPR013783">
    <property type="entry name" value="Ig-like_fold"/>
</dbReference>
<organism evidence="8 9">
    <name type="scientific">Streptomyces caviscabies</name>
    <dbReference type="NCBI Taxonomy" id="90079"/>
    <lineage>
        <taxon>Bacteria</taxon>
        <taxon>Bacillati</taxon>
        <taxon>Actinomycetota</taxon>
        <taxon>Actinomycetes</taxon>
        <taxon>Kitasatosporales</taxon>
        <taxon>Streptomycetaceae</taxon>
        <taxon>Streptomyces</taxon>
    </lineage>
</organism>
<feature type="chain" id="PRO_5045221391" evidence="5">
    <location>
        <begin position="25"/>
        <end position="3545"/>
    </location>
</feature>
<dbReference type="NCBIfam" id="TIGR01643">
    <property type="entry name" value="YD_repeat_2x"/>
    <property type="match status" value="5"/>
</dbReference>
<evidence type="ECO:0000256" key="2">
    <source>
        <dbReference type="ARBA" id="ARBA00022737"/>
    </source>
</evidence>
<dbReference type="Pfam" id="PF20148">
    <property type="entry name" value="DUF6531"/>
    <property type="match status" value="1"/>
</dbReference>
<accession>A0ABW2MAS2</accession>
<dbReference type="InterPro" id="IPR056823">
    <property type="entry name" value="TEN-like_YD-shell"/>
</dbReference>
<evidence type="ECO:0000256" key="4">
    <source>
        <dbReference type="SAM" id="MobiDB-lite"/>
    </source>
</evidence>
<feature type="region of interest" description="Disordered" evidence="4">
    <location>
        <begin position="1849"/>
        <end position="1877"/>
    </location>
</feature>
<feature type="compositionally biased region" description="Basic and acidic residues" evidence="4">
    <location>
        <begin position="3280"/>
        <end position="3292"/>
    </location>
</feature>
<evidence type="ECO:0000259" key="6">
    <source>
        <dbReference type="SMART" id="SM00282"/>
    </source>
</evidence>
<keyword evidence="1 5" id="KW-0732">Signal</keyword>
<comment type="caution">
    <text evidence="8">The sequence shown here is derived from an EMBL/GenBank/DDBJ whole genome shotgun (WGS) entry which is preliminary data.</text>
</comment>
<dbReference type="InterPro" id="IPR006558">
    <property type="entry name" value="LamG-like"/>
</dbReference>